<keyword evidence="1 5" id="KW-0597">Phosphoprotein</keyword>
<dbReference type="SMART" id="SM00471">
    <property type="entry name" value="HDc"/>
    <property type="match status" value="1"/>
</dbReference>
<dbReference type="SUPFAM" id="SSF109604">
    <property type="entry name" value="HD-domain/PDEase-like"/>
    <property type="match status" value="1"/>
</dbReference>
<evidence type="ECO:0000256" key="3">
    <source>
        <dbReference type="ARBA" id="ARBA00023015"/>
    </source>
</evidence>
<dbReference type="InterPro" id="IPR001789">
    <property type="entry name" value="Sig_transdc_resp-reg_receiver"/>
</dbReference>
<dbReference type="Proteomes" id="UP000811899">
    <property type="component" value="Unassembled WGS sequence"/>
</dbReference>
<dbReference type="FunFam" id="3.40.50.2300:FF:000018">
    <property type="entry name" value="DNA-binding transcriptional regulator NtrC"/>
    <property type="match status" value="1"/>
</dbReference>
<dbReference type="PANTHER" id="PTHR45228:SF8">
    <property type="entry name" value="TWO-COMPONENT RESPONSE REGULATOR-RELATED"/>
    <property type="match status" value="1"/>
</dbReference>
<feature type="domain" description="Response regulatory" evidence="6">
    <location>
        <begin position="8"/>
        <end position="122"/>
    </location>
</feature>
<dbReference type="PROSITE" id="PS50110">
    <property type="entry name" value="RESPONSE_REGULATORY"/>
    <property type="match status" value="1"/>
</dbReference>
<dbReference type="InterPro" id="IPR011006">
    <property type="entry name" value="CheY-like_superfamily"/>
</dbReference>
<feature type="domain" description="HD-GYP" evidence="7">
    <location>
        <begin position="156"/>
        <end position="357"/>
    </location>
</feature>
<protein>
    <submittedName>
        <fullName evidence="8">Response regulator</fullName>
    </submittedName>
</protein>
<dbReference type="SUPFAM" id="SSF52172">
    <property type="entry name" value="CheY-like"/>
    <property type="match status" value="1"/>
</dbReference>
<gene>
    <name evidence="8" type="ORF">KI809_11955</name>
</gene>
<sequence>MNEASKGSIMVIDDDPHVLNSVSTLLSMVGFQVYSCDSGESALNARENNNVDVFLTDVNMPGMSGVELLEAIRRTDTETPVILMTAFPEFDVAVSAVKKGAYDFIIKPYNAQYLIHSVGKAVDFRRLKEIEKNYRQELEQTVVQRTAELADALAKLKDMSVETIARLTAAAELRDEDTGRHISRIGLYAGLLAREMGLDDDFVETISVASAMHDVGKIGVPDSILLKQGSLTAEEFDVMKRHTAVGEKILRGSSFPMLKMAASIALNHHERWDGTGYPNGLKGDSIPIEGRIVMLVDQYDALRSKRVYKPAYSHEEACRIICEGDGRTMPGHFDVRVLEAFQATAARFEVIFDSNSD</sequence>
<keyword evidence="4" id="KW-0804">Transcription</keyword>
<dbReference type="InterPro" id="IPR037522">
    <property type="entry name" value="HD_GYP_dom"/>
</dbReference>
<keyword evidence="2" id="KW-0902">Two-component regulatory system</keyword>
<dbReference type="AlphaFoldDB" id="A0AAW4L5B5"/>
<dbReference type="Gene3D" id="1.10.3210.10">
    <property type="entry name" value="Hypothetical protein af1432"/>
    <property type="match status" value="1"/>
</dbReference>
<evidence type="ECO:0000256" key="1">
    <source>
        <dbReference type="ARBA" id="ARBA00022553"/>
    </source>
</evidence>
<dbReference type="RefSeq" id="WP_214171777.1">
    <property type="nucleotide sequence ID" value="NZ_JAHCVJ010000004.1"/>
</dbReference>
<keyword evidence="3" id="KW-0805">Transcription regulation</keyword>
<dbReference type="Pfam" id="PF00072">
    <property type="entry name" value="Response_reg"/>
    <property type="match status" value="1"/>
</dbReference>
<comment type="caution">
    <text evidence="8">The sequence shown here is derived from an EMBL/GenBank/DDBJ whole genome shotgun (WGS) entry which is preliminary data.</text>
</comment>
<evidence type="ECO:0000256" key="5">
    <source>
        <dbReference type="PROSITE-ProRule" id="PRU00169"/>
    </source>
</evidence>
<evidence type="ECO:0000313" key="8">
    <source>
        <dbReference type="EMBL" id="MBT0665010.1"/>
    </source>
</evidence>
<dbReference type="PROSITE" id="PS51832">
    <property type="entry name" value="HD_GYP"/>
    <property type="match status" value="1"/>
</dbReference>
<evidence type="ECO:0000259" key="7">
    <source>
        <dbReference type="PROSITE" id="PS51832"/>
    </source>
</evidence>
<organism evidence="8 9">
    <name type="scientific">Geoanaerobacter pelophilus</name>
    <dbReference type="NCBI Taxonomy" id="60036"/>
    <lineage>
        <taxon>Bacteria</taxon>
        <taxon>Pseudomonadati</taxon>
        <taxon>Thermodesulfobacteriota</taxon>
        <taxon>Desulfuromonadia</taxon>
        <taxon>Geobacterales</taxon>
        <taxon>Geobacteraceae</taxon>
        <taxon>Geoanaerobacter</taxon>
    </lineage>
</organism>
<evidence type="ECO:0000313" key="9">
    <source>
        <dbReference type="Proteomes" id="UP000811899"/>
    </source>
</evidence>
<dbReference type="InterPro" id="IPR003607">
    <property type="entry name" value="HD/PDEase_dom"/>
</dbReference>
<reference evidence="8 9" key="1">
    <citation type="submission" date="2021-05" db="EMBL/GenBank/DDBJ databases">
        <title>The draft genome of Geobacter pelophilus DSM 12255.</title>
        <authorList>
            <person name="Xu Z."/>
            <person name="Masuda Y."/>
            <person name="Itoh H."/>
            <person name="Senoo K."/>
        </authorList>
    </citation>
    <scope>NUCLEOTIDE SEQUENCE [LARGE SCALE GENOMIC DNA]</scope>
    <source>
        <strain evidence="8 9">DSM 12255</strain>
    </source>
</reference>
<dbReference type="GO" id="GO:0000160">
    <property type="term" value="P:phosphorelay signal transduction system"/>
    <property type="evidence" value="ECO:0007669"/>
    <property type="project" value="UniProtKB-KW"/>
</dbReference>
<dbReference type="InterPro" id="IPR052020">
    <property type="entry name" value="Cyclic_di-GMP/3'3'-cGAMP_PDE"/>
</dbReference>
<feature type="modified residue" description="4-aspartylphosphate" evidence="5">
    <location>
        <position position="57"/>
    </location>
</feature>
<accession>A0AAW4L5B5</accession>
<evidence type="ECO:0000259" key="6">
    <source>
        <dbReference type="PROSITE" id="PS50110"/>
    </source>
</evidence>
<dbReference type="Gene3D" id="3.40.50.2300">
    <property type="match status" value="1"/>
</dbReference>
<evidence type="ECO:0000256" key="2">
    <source>
        <dbReference type="ARBA" id="ARBA00023012"/>
    </source>
</evidence>
<dbReference type="CDD" id="cd00077">
    <property type="entry name" value="HDc"/>
    <property type="match status" value="1"/>
</dbReference>
<dbReference type="Pfam" id="PF13487">
    <property type="entry name" value="HD_5"/>
    <property type="match status" value="1"/>
</dbReference>
<dbReference type="EMBL" id="JAHCVJ010000004">
    <property type="protein sequence ID" value="MBT0665010.1"/>
    <property type="molecule type" value="Genomic_DNA"/>
</dbReference>
<name>A0AAW4L5B5_9BACT</name>
<proteinExistence type="predicted"/>
<dbReference type="SMART" id="SM00448">
    <property type="entry name" value="REC"/>
    <property type="match status" value="1"/>
</dbReference>
<evidence type="ECO:0000256" key="4">
    <source>
        <dbReference type="ARBA" id="ARBA00023163"/>
    </source>
</evidence>
<dbReference type="PANTHER" id="PTHR45228">
    <property type="entry name" value="CYCLIC DI-GMP PHOSPHODIESTERASE TM_0186-RELATED"/>
    <property type="match status" value="1"/>
</dbReference>
<keyword evidence="9" id="KW-1185">Reference proteome</keyword>